<feature type="domain" description="CBS" evidence="7">
    <location>
        <begin position="35"/>
        <end position="92"/>
    </location>
</feature>
<feature type="compositionally biased region" description="Acidic residues" evidence="5">
    <location>
        <begin position="408"/>
        <end position="417"/>
    </location>
</feature>
<dbReference type="PANTHER" id="PTHR43080">
    <property type="entry name" value="CBS DOMAIN-CONTAINING PROTEIN CBSX3, MITOCHONDRIAL"/>
    <property type="match status" value="1"/>
</dbReference>
<accession>A0A168MNJ7</accession>
<dbReference type="GO" id="GO:0006396">
    <property type="term" value="P:RNA processing"/>
    <property type="evidence" value="ECO:0007669"/>
    <property type="project" value="InterPro"/>
</dbReference>
<sequence length="903" mass="101446">MDHGGLAGIFTTKDIVLRVIAAGLQPDNCSVVRVMTPHPRCCLPSTTILEALKIMHDGHFLNLPVVDEDKHIIGLVDVLRLTYATLERINDIEGNGGEEGASKFWNNIAASGDHTTETDSAISDSLSQAANSHMFRSPSTTPQPDPMMMMHHSPSSPYAGHLDPMDNDDLIQPGDSASMVTRQQRQKDDNDMGSVLSSTVSTAMGGTFSFKFNYGSKTYRFRSSDHSFGDIRAIVRQKIMMDHLSLSQSYVAIQRQAKKSNPDSTEDEEDDKEEDEEDDSWLTISYVDDENDQVLMTTDADVQEAVQLTKKMGRDRVRLFVHDTLLESMPEPPSAQPTVAATPYTPSSPPPPPLQQQHTSSSSSTPSVSSSKPSPSVDDSSVSPPSRSASRQQKMKTRLNVRSNSTSDTDDDDDDGQDGTKRRDYAKEYNLPIPQELLLPAAVTFLGVVILGVFTISRLTGGMKNKACGFFLDSYGDWDARRRLNLELKFIIPGWKSRLNIYEPSRYTGMRRCDSASRCDSATNRSQFFPWAMTDRQERTRKSASAIEDASSSNDMMIFGYASKLYQDPVLAHKLTTGIVKEAILTTAANFFDLGEIRYDVRHLITDDFSSTESQPTVAASRKRQHSLEEEEDPAEYDMERYADLGAEEEKLLFYMDDTEDRSSCIEKHKQRRKRQRSMDPKKDKTIQYHYDYSAADPMTLTIAERSKDIQKTAQRYGIPLSSTIVLPPSQDPTNPAQSIDLIDKTAQTILHHAATQPLNVCEIQFQVRHCQDPRYDFLGKQHAYYHFYRHVLDYHRQRRPSAPVPRATFTNNAASSNNCGLVDYGSSDDDDDCQVVKQEELLPSSDILPVILKTANTVAKVGLDLEQKIKRLRRDDPTFGFLQPQHAYHPYYRRKLAELSSS</sequence>
<dbReference type="InterPro" id="IPR000061">
    <property type="entry name" value="Surp"/>
</dbReference>
<dbReference type="Pfam" id="PF01805">
    <property type="entry name" value="Surp"/>
    <property type="match status" value="1"/>
</dbReference>
<evidence type="ECO:0000256" key="1">
    <source>
        <dbReference type="ARBA" id="ARBA00023015"/>
    </source>
</evidence>
<dbReference type="Gene3D" id="3.10.20.90">
    <property type="entry name" value="Phosphatidylinositol 3-kinase Catalytic Subunit, Chain A, domain 1"/>
    <property type="match status" value="1"/>
</dbReference>
<dbReference type="STRING" id="4829.A0A168MNJ7"/>
<dbReference type="SMART" id="SM01141">
    <property type="entry name" value="DRY_EERY"/>
    <property type="match status" value="1"/>
</dbReference>
<dbReference type="SUPFAM" id="SSF54631">
    <property type="entry name" value="CBS-domain pair"/>
    <property type="match status" value="1"/>
</dbReference>
<evidence type="ECO:0000256" key="3">
    <source>
        <dbReference type="ARBA" id="ARBA00023163"/>
    </source>
</evidence>
<organism evidence="9">
    <name type="scientific">Absidia glauca</name>
    <name type="common">Pin mould</name>
    <dbReference type="NCBI Taxonomy" id="4829"/>
    <lineage>
        <taxon>Eukaryota</taxon>
        <taxon>Fungi</taxon>
        <taxon>Fungi incertae sedis</taxon>
        <taxon>Mucoromycota</taxon>
        <taxon>Mucoromycotina</taxon>
        <taxon>Mucoromycetes</taxon>
        <taxon>Mucorales</taxon>
        <taxon>Cunninghamellaceae</taxon>
        <taxon>Absidia</taxon>
    </lineage>
</organism>
<dbReference type="Gene3D" id="3.10.580.10">
    <property type="entry name" value="CBS-domain"/>
    <property type="match status" value="1"/>
</dbReference>
<dbReference type="AlphaFoldDB" id="A0A168MNJ7"/>
<dbReference type="PROSITE" id="PS51745">
    <property type="entry name" value="PB1"/>
    <property type="match status" value="1"/>
</dbReference>
<keyword evidence="10" id="KW-1185">Reference proteome</keyword>
<dbReference type="InterPro" id="IPR046342">
    <property type="entry name" value="CBS_dom_sf"/>
</dbReference>
<evidence type="ECO:0000256" key="2">
    <source>
        <dbReference type="ARBA" id="ARBA00023122"/>
    </source>
</evidence>
<evidence type="ECO:0000256" key="4">
    <source>
        <dbReference type="PROSITE-ProRule" id="PRU00703"/>
    </source>
</evidence>
<dbReference type="InterPro" id="IPR019147">
    <property type="entry name" value="SWAP_N_domain"/>
</dbReference>
<dbReference type="GO" id="GO:0003723">
    <property type="term" value="F:RNA binding"/>
    <property type="evidence" value="ECO:0007669"/>
    <property type="project" value="InterPro"/>
</dbReference>
<feature type="domain" description="SURP motif" evidence="6">
    <location>
        <begin position="851"/>
        <end position="893"/>
    </location>
</feature>
<feature type="region of interest" description="Disordered" evidence="5">
    <location>
        <begin position="328"/>
        <end position="422"/>
    </location>
</feature>
<feature type="compositionally biased region" description="Acidic residues" evidence="5">
    <location>
        <begin position="264"/>
        <end position="280"/>
    </location>
</feature>
<evidence type="ECO:0008006" key="11">
    <source>
        <dbReference type="Google" id="ProtNLM"/>
    </source>
</evidence>
<dbReference type="PANTHER" id="PTHR43080:SF2">
    <property type="entry name" value="CBS DOMAIN-CONTAINING PROTEIN"/>
    <property type="match status" value="1"/>
</dbReference>
<evidence type="ECO:0000259" key="8">
    <source>
        <dbReference type="PROSITE" id="PS51745"/>
    </source>
</evidence>
<dbReference type="Pfam" id="PF09750">
    <property type="entry name" value="DRY_EERY"/>
    <property type="match status" value="1"/>
</dbReference>
<dbReference type="Pfam" id="PF00564">
    <property type="entry name" value="PB1"/>
    <property type="match status" value="1"/>
</dbReference>
<dbReference type="PROSITE" id="PS50128">
    <property type="entry name" value="SURP"/>
    <property type="match status" value="1"/>
</dbReference>
<dbReference type="InterPro" id="IPR000644">
    <property type="entry name" value="CBS_dom"/>
</dbReference>
<dbReference type="InterPro" id="IPR035967">
    <property type="entry name" value="SWAP/Surp_sf"/>
</dbReference>
<protein>
    <recommendedName>
        <fullName evidence="11">SURP motif domain-containing protein</fullName>
    </recommendedName>
</protein>
<feature type="region of interest" description="Disordered" evidence="5">
    <location>
        <begin position="610"/>
        <end position="635"/>
    </location>
</feature>
<evidence type="ECO:0000256" key="5">
    <source>
        <dbReference type="SAM" id="MobiDB-lite"/>
    </source>
</evidence>
<reference evidence="9" key="1">
    <citation type="submission" date="2016-04" db="EMBL/GenBank/DDBJ databases">
        <authorList>
            <person name="Evans L.H."/>
            <person name="Alamgir A."/>
            <person name="Owens N."/>
            <person name="Weber N.D."/>
            <person name="Virtaneva K."/>
            <person name="Barbian K."/>
            <person name="Babar A."/>
            <person name="Rosenke K."/>
        </authorList>
    </citation>
    <scope>NUCLEOTIDE SEQUENCE [LARGE SCALE GENOMIC DNA]</scope>
    <source>
        <strain evidence="9">CBS 101.48</strain>
    </source>
</reference>
<proteinExistence type="predicted"/>
<dbReference type="InterPro" id="IPR000270">
    <property type="entry name" value="PB1_dom"/>
</dbReference>
<dbReference type="SUPFAM" id="SSF109905">
    <property type="entry name" value="Surp module (SWAP domain)"/>
    <property type="match status" value="2"/>
</dbReference>
<evidence type="ECO:0000313" key="10">
    <source>
        <dbReference type="Proteomes" id="UP000078561"/>
    </source>
</evidence>
<feature type="compositionally biased region" description="Low complexity" evidence="5">
    <location>
        <begin position="137"/>
        <end position="151"/>
    </location>
</feature>
<feature type="region of interest" description="Disordered" evidence="5">
    <location>
        <begin position="665"/>
        <end position="684"/>
    </location>
</feature>
<keyword evidence="1" id="KW-0805">Transcription regulation</keyword>
<dbReference type="PROSITE" id="PS51371">
    <property type="entry name" value="CBS"/>
    <property type="match status" value="1"/>
</dbReference>
<dbReference type="EMBL" id="LT552380">
    <property type="protein sequence ID" value="SAL98886.1"/>
    <property type="molecule type" value="Genomic_DNA"/>
</dbReference>
<dbReference type="InterPro" id="IPR053793">
    <property type="entry name" value="PB1-like"/>
</dbReference>
<keyword evidence="3" id="KW-0804">Transcription</keyword>
<dbReference type="Pfam" id="PF00571">
    <property type="entry name" value="CBS"/>
    <property type="match status" value="1"/>
</dbReference>
<dbReference type="Gene3D" id="1.10.10.790">
    <property type="entry name" value="Surp module"/>
    <property type="match status" value="2"/>
</dbReference>
<name>A0A168MNJ7_ABSGL</name>
<feature type="region of interest" description="Disordered" evidence="5">
    <location>
        <begin position="156"/>
        <end position="175"/>
    </location>
</feature>
<dbReference type="InterPro" id="IPR051257">
    <property type="entry name" value="Diverse_CBS-Domain"/>
</dbReference>
<dbReference type="OrthoDB" id="418595at2759"/>
<dbReference type="SMART" id="SM00116">
    <property type="entry name" value="CBS"/>
    <property type="match status" value="1"/>
</dbReference>
<dbReference type="Proteomes" id="UP000078561">
    <property type="component" value="Unassembled WGS sequence"/>
</dbReference>
<dbReference type="SMART" id="SM00648">
    <property type="entry name" value="SWAP"/>
    <property type="match status" value="2"/>
</dbReference>
<gene>
    <name evidence="9" type="primary">ABSGL_04457.1 scaffold 5468</name>
</gene>
<dbReference type="SUPFAM" id="SSF54277">
    <property type="entry name" value="CAD &amp; PB1 domains"/>
    <property type="match status" value="1"/>
</dbReference>
<feature type="compositionally biased region" description="Low complexity" evidence="5">
    <location>
        <begin position="355"/>
        <end position="390"/>
    </location>
</feature>
<evidence type="ECO:0000259" key="6">
    <source>
        <dbReference type="PROSITE" id="PS50128"/>
    </source>
</evidence>
<feature type="region of interest" description="Disordered" evidence="5">
    <location>
        <begin position="255"/>
        <end position="281"/>
    </location>
</feature>
<keyword evidence="2 4" id="KW-0129">CBS domain</keyword>
<dbReference type="SMART" id="SM00666">
    <property type="entry name" value="PB1"/>
    <property type="match status" value="1"/>
</dbReference>
<feature type="domain" description="PB1" evidence="8">
    <location>
        <begin position="197"/>
        <end position="324"/>
    </location>
</feature>
<dbReference type="InParanoid" id="A0A168MNJ7"/>
<evidence type="ECO:0000259" key="7">
    <source>
        <dbReference type="PROSITE" id="PS51371"/>
    </source>
</evidence>
<feature type="region of interest" description="Disordered" evidence="5">
    <location>
        <begin position="130"/>
        <end position="151"/>
    </location>
</feature>
<evidence type="ECO:0000313" key="9">
    <source>
        <dbReference type="EMBL" id="SAL98886.1"/>
    </source>
</evidence>
<dbReference type="CDD" id="cd17782">
    <property type="entry name" value="CBS_pair_MUG70_2"/>
    <property type="match status" value="1"/>
</dbReference>